<feature type="domain" description="Lipid/polyisoprenoid-binding YceI-like" evidence="2">
    <location>
        <begin position="23"/>
        <end position="189"/>
    </location>
</feature>
<dbReference type="AlphaFoldDB" id="A0AAE3MEK3"/>
<dbReference type="SMART" id="SM00867">
    <property type="entry name" value="YceI"/>
    <property type="match status" value="1"/>
</dbReference>
<dbReference type="InterPro" id="IPR007372">
    <property type="entry name" value="Lipid/polyisoprenoid-bd_YceI"/>
</dbReference>
<sequence>MKSIRIIIVAMIAILTAGLNAQEVKVDVVKSTLKWEGKKVGGAHDGYIKLKKGQLSISGDKIVSGLFVIDMTTITNEDIESKEYKDKLVGHLKSDDFFGVEKYPTSTLKVNSSTKFVDNKAKVVGELTIKGKSNPIEFDVVRKGKVYTAILTVDRSKYNVRYGSKSFFDNLGDKVIYDEFTLEVSLVSL</sequence>
<protein>
    <submittedName>
        <fullName evidence="3">YceI family protein</fullName>
    </submittedName>
</protein>
<dbReference type="Pfam" id="PF04264">
    <property type="entry name" value="YceI"/>
    <property type="match status" value="1"/>
</dbReference>
<name>A0AAE3MEK3_9BACT</name>
<feature type="signal peptide" evidence="1">
    <location>
        <begin position="1"/>
        <end position="21"/>
    </location>
</feature>
<keyword evidence="4" id="KW-1185">Reference proteome</keyword>
<organism evidence="3 4">
    <name type="scientific">Plebeiibacterium marinum</name>
    <dbReference type="NCBI Taxonomy" id="2992111"/>
    <lineage>
        <taxon>Bacteria</taxon>
        <taxon>Pseudomonadati</taxon>
        <taxon>Bacteroidota</taxon>
        <taxon>Bacteroidia</taxon>
        <taxon>Marinilabiliales</taxon>
        <taxon>Marinilabiliaceae</taxon>
        <taxon>Plebeiibacterium</taxon>
    </lineage>
</organism>
<evidence type="ECO:0000313" key="4">
    <source>
        <dbReference type="Proteomes" id="UP001207408"/>
    </source>
</evidence>
<dbReference type="PANTHER" id="PTHR34406">
    <property type="entry name" value="PROTEIN YCEI"/>
    <property type="match status" value="1"/>
</dbReference>
<dbReference type="InterPro" id="IPR036761">
    <property type="entry name" value="TTHA0802/YceI-like_sf"/>
</dbReference>
<gene>
    <name evidence="3" type="ORF">OM074_10260</name>
</gene>
<reference evidence="3" key="1">
    <citation type="submission" date="2022-10" db="EMBL/GenBank/DDBJ databases">
        <authorList>
            <person name="Yu W.X."/>
        </authorList>
    </citation>
    <scope>NUCLEOTIDE SEQUENCE</scope>
    <source>
        <strain evidence="3">D04</strain>
    </source>
</reference>
<dbReference type="EMBL" id="JAPDPI010000018">
    <property type="protein sequence ID" value="MCW3806011.1"/>
    <property type="molecule type" value="Genomic_DNA"/>
</dbReference>
<feature type="chain" id="PRO_5042091322" evidence="1">
    <location>
        <begin position="22"/>
        <end position="189"/>
    </location>
</feature>
<evidence type="ECO:0000259" key="2">
    <source>
        <dbReference type="SMART" id="SM00867"/>
    </source>
</evidence>
<keyword evidence="1" id="KW-0732">Signal</keyword>
<dbReference type="Gene3D" id="2.40.128.110">
    <property type="entry name" value="Lipid/polyisoprenoid-binding, YceI-like"/>
    <property type="match status" value="1"/>
</dbReference>
<accession>A0AAE3MEK3</accession>
<dbReference type="RefSeq" id="WP_301199383.1">
    <property type="nucleotide sequence ID" value="NZ_JAPDPI010000018.1"/>
</dbReference>
<proteinExistence type="predicted"/>
<dbReference type="PANTHER" id="PTHR34406:SF1">
    <property type="entry name" value="PROTEIN YCEI"/>
    <property type="match status" value="1"/>
</dbReference>
<evidence type="ECO:0000256" key="1">
    <source>
        <dbReference type="SAM" id="SignalP"/>
    </source>
</evidence>
<dbReference type="Proteomes" id="UP001207408">
    <property type="component" value="Unassembled WGS sequence"/>
</dbReference>
<dbReference type="SUPFAM" id="SSF101874">
    <property type="entry name" value="YceI-like"/>
    <property type="match status" value="1"/>
</dbReference>
<comment type="caution">
    <text evidence="3">The sequence shown here is derived from an EMBL/GenBank/DDBJ whole genome shotgun (WGS) entry which is preliminary data.</text>
</comment>
<evidence type="ECO:0000313" key="3">
    <source>
        <dbReference type="EMBL" id="MCW3806011.1"/>
    </source>
</evidence>